<comment type="cofactor">
    <cofactor evidence="1">
        <name>FMN</name>
        <dbReference type="ChEBI" id="CHEBI:58210"/>
    </cofactor>
</comment>
<dbReference type="Gene3D" id="3.20.20.70">
    <property type="entry name" value="Aldolase class I"/>
    <property type="match status" value="1"/>
</dbReference>
<comment type="similarity">
    <text evidence="2">Belongs to the NADH:flavin oxidoreductase/NADH oxidase family.</text>
</comment>
<evidence type="ECO:0000256" key="1">
    <source>
        <dbReference type="ARBA" id="ARBA00001917"/>
    </source>
</evidence>
<dbReference type="PANTHER" id="PTHR22893">
    <property type="entry name" value="NADH OXIDOREDUCTASE-RELATED"/>
    <property type="match status" value="1"/>
</dbReference>
<dbReference type="GO" id="GO:0016628">
    <property type="term" value="F:oxidoreductase activity, acting on the CH-CH group of donors, NAD or NADP as acceptor"/>
    <property type="evidence" value="ECO:0007669"/>
    <property type="project" value="UniProtKB-ARBA"/>
</dbReference>
<gene>
    <name evidence="5" type="ORF">AWE51_16230</name>
</gene>
<keyword evidence="3" id="KW-0560">Oxidoreductase</keyword>
<dbReference type="GO" id="GO:0010181">
    <property type="term" value="F:FMN binding"/>
    <property type="evidence" value="ECO:0007669"/>
    <property type="project" value="InterPro"/>
</dbReference>
<evidence type="ECO:0000256" key="2">
    <source>
        <dbReference type="ARBA" id="ARBA00005979"/>
    </source>
</evidence>
<accession>A0A163D0V7</accession>
<dbReference type="CDD" id="cd02933">
    <property type="entry name" value="OYE_like_FMN"/>
    <property type="match status" value="1"/>
</dbReference>
<dbReference type="STRING" id="1642818.AWE51_16230"/>
<feature type="domain" description="NADH:flavin oxidoreductase/NADH oxidase N-terminal" evidence="4">
    <location>
        <begin position="6"/>
        <end position="337"/>
    </location>
</feature>
<evidence type="ECO:0000313" key="5">
    <source>
        <dbReference type="EMBL" id="KZS42911.1"/>
    </source>
</evidence>
<evidence type="ECO:0000259" key="4">
    <source>
        <dbReference type="Pfam" id="PF00724"/>
    </source>
</evidence>
<dbReference type="InterPro" id="IPR013785">
    <property type="entry name" value="Aldolase_TIM"/>
</dbReference>
<dbReference type="FunFam" id="3.20.20.70:FF:000059">
    <property type="entry name" value="N-ethylmaleimide reductase, FMN-linked"/>
    <property type="match status" value="1"/>
</dbReference>
<sequence>MNMKTFEKFKLGDIQLNNRIVMAPLTRNRAINNVPNELMRKYYAQRATAGLIISEGTSPSPNGLGYARTPGAYSKVQIEGWKNIAEGVHENGGNIFVQLMHTGRVSSLLNLPKNSQVFAPSSIMLEGEIYTDSKGFQPHDTPQEMTIADIKKVQDDYVNAAKQLIDAGIDGVELHAANGYLLEQFINPKTNVRTDEYGGDYKNRARFVLELAIRVADAIGSNKVGVRVSPYGVFNDMKGDYDDLVDIYTYMAEELGKLGIAYIHIVDQRVAMNAPDFTTNIKRTIKTVFEGNIIVGGDVDSIPKSEKLLNEGYDLVYIGRPFISNPNLVEKLKNNQKLTDPNPDTFYTPGEVGYTDY</sequence>
<keyword evidence="6" id="KW-1185">Reference proteome</keyword>
<organism evidence="5 6">
    <name type="scientific">Aquimarina aggregata</name>
    <dbReference type="NCBI Taxonomy" id="1642818"/>
    <lineage>
        <taxon>Bacteria</taxon>
        <taxon>Pseudomonadati</taxon>
        <taxon>Bacteroidota</taxon>
        <taxon>Flavobacteriia</taxon>
        <taxon>Flavobacteriales</taxon>
        <taxon>Flavobacteriaceae</taxon>
        <taxon>Aquimarina</taxon>
    </lineage>
</organism>
<dbReference type="GO" id="GO:0005829">
    <property type="term" value="C:cytosol"/>
    <property type="evidence" value="ECO:0007669"/>
    <property type="project" value="UniProtKB-ARBA"/>
</dbReference>
<dbReference type="PANTHER" id="PTHR22893:SF91">
    <property type="entry name" value="NADPH DEHYDROGENASE 2-RELATED"/>
    <property type="match status" value="1"/>
</dbReference>
<protein>
    <submittedName>
        <fullName evidence="5">Alkene reductase</fullName>
    </submittedName>
</protein>
<dbReference type="AlphaFoldDB" id="A0A163D0V7"/>
<evidence type="ECO:0000256" key="3">
    <source>
        <dbReference type="ARBA" id="ARBA00023002"/>
    </source>
</evidence>
<evidence type="ECO:0000313" key="6">
    <source>
        <dbReference type="Proteomes" id="UP000076715"/>
    </source>
</evidence>
<dbReference type="Pfam" id="PF00724">
    <property type="entry name" value="Oxidored_FMN"/>
    <property type="match status" value="1"/>
</dbReference>
<reference evidence="5 6" key="1">
    <citation type="submission" date="2016-01" db="EMBL/GenBank/DDBJ databases">
        <title>The draft genome sequence of Aquimarina sp. RZW4-3-2.</title>
        <authorList>
            <person name="Wang Y."/>
        </authorList>
    </citation>
    <scope>NUCLEOTIDE SEQUENCE [LARGE SCALE GENOMIC DNA]</scope>
    <source>
        <strain evidence="5 6">RZW4-3-2</strain>
    </source>
</reference>
<comment type="caution">
    <text evidence="5">The sequence shown here is derived from an EMBL/GenBank/DDBJ whole genome shotgun (WGS) entry which is preliminary data.</text>
</comment>
<name>A0A163D0V7_9FLAO</name>
<proteinExistence type="inferred from homology"/>
<dbReference type="InterPro" id="IPR045247">
    <property type="entry name" value="Oye-like"/>
</dbReference>
<dbReference type="Proteomes" id="UP000076715">
    <property type="component" value="Unassembled WGS sequence"/>
</dbReference>
<dbReference type="SUPFAM" id="SSF51395">
    <property type="entry name" value="FMN-linked oxidoreductases"/>
    <property type="match status" value="1"/>
</dbReference>
<dbReference type="InterPro" id="IPR001155">
    <property type="entry name" value="OxRdtase_FMN_N"/>
</dbReference>
<dbReference type="EMBL" id="LQRT01000001">
    <property type="protein sequence ID" value="KZS42911.1"/>
    <property type="molecule type" value="Genomic_DNA"/>
</dbReference>